<dbReference type="Pfam" id="PF01654">
    <property type="entry name" value="Cyt_bd_oxida_I"/>
    <property type="match status" value="1"/>
</dbReference>
<feature type="transmembrane region" description="Helical" evidence="12">
    <location>
        <begin position="183"/>
        <end position="206"/>
    </location>
</feature>
<name>A0AAE3VPY2_9HYPH</name>
<evidence type="ECO:0000256" key="12">
    <source>
        <dbReference type="PIRNR" id="PIRNR006446"/>
    </source>
</evidence>
<comment type="caution">
    <text evidence="14">The sequence shown here is derived from an EMBL/GenBank/DDBJ whole genome shotgun (WGS) entry which is preliminary data.</text>
</comment>
<organism evidence="14 15">
    <name type="scientific">Amorphus orientalis</name>
    <dbReference type="NCBI Taxonomy" id="649198"/>
    <lineage>
        <taxon>Bacteria</taxon>
        <taxon>Pseudomonadati</taxon>
        <taxon>Pseudomonadota</taxon>
        <taxon>Alphaproteobacteria</taxon>
        <taxon>Hyphomicrobiales</taxon>
        <taxon>Amorphaceae</taxon>
        <taxon>Amorphus</taxon>
    </lineage>
</organism>
<evidence type="ECO:0000256" key="9">
    <source>
        <dbReference type="ARBA" id="ARBA00022989"/>
    </source>
</evidence>
<evidence type="ECO:0000256" key="5">
    <source>
        <dbReference type="ARBA" id="ARBA00022617"/>
    </source>
</evidence>
<keyword evidence="6 12" id="KW-0812">Transmembrane</keyword>
<accession>A0AAE3VPY2</accession>
<feature type="transmembrane region" description="Helical" evidence="12">
    <location>
        <begin position="322"/>
        <end position="346"/>
    </location>
</feature>
<dbReference type="EMBL" id="JAUSUL010000002">
    <property type="protein sequence ID" value="MDQ0315640.1"/>
    <property type="molecule type" value="Genomic_DNA"/>
</dbReference>
<evidence type="ECO:0000256" key="11">
    <source>
        <dbReference type="ARBA" id="ARBA00023136"/>
    </source>
</evidence>
<keyword evidence="14" id="KW-0560">Oxidoreductase</keyword>
<dbReference type="InterPro" id="IPR002585">
    <property type="entry name" value="Cyt-d_ubiquinol_oxidase_su_1"/>
</dbReference>
<dbReference type="GO" id="GO:0016682">
    <property type="term" value="F:oxidoreductase activity, acting on diphenols and related substances as donors, oxygen as acceptor"/>
    <property type="evidence" value="ECO:0007669"/>
    <property type="project" value="TreeGrafter"/>
</dbReference>
<evidence type="ECO:0000256" key="4">
    <source>
        <dbReference type="ARBA" id="ARBA00022475"/>
    </source>
</evidence>
<keyword evidence="3 12" id="KW-0813">Transport</keyword>
<keyword evidence="5 12" id="KW-0349">Heme</keyword>
<feature type="transmembrane region" description="Helical" evidence="12">
    <location>
        <begin position="355"/>
        <end position="376"/>
    </location>
</feature>
<evidence type="ECO:0000256" key="2">
    <source>
        <dbReference type="ARBA" id="ARBA00009819"/>
    </source>
</evidence>
<dbReference type="PIRSF" id="PIRSF006446">
    <property type="entry name" value="Cyt_quinol_oxidase_1"/>
    <property type="match status" value="1"/>
</dbReference>
<evidence type="ECO:0000256" key="6">
    <source>
        <dbReference type="ARBA" id="ARBA00022692"/>
    </source>
</evidence>
<dbReference type="GO" id="GO:0070069">
    <property type="term" value="C:cytochrome complex"/>
    <property type="evidence" value="ECO:0007669"/>
    <property type="project" value="UniProtKB-UniRule"/>
</dbReference>
<comment type="subcellular location">
    <subcellularLocation>
        <location evidence="12">Cell inner membrane</location>
    </subcellularLocation>
    <subcellularLocation>
        <location evidence="1">Cell membrane</location>
        <topology evidence="1">Multi-pass membrane protein</topology>
    </subcellularLocation>
</comment>
<dbReference type="PANTHER" id="PTHR30365">
    <property type="entry name" value="CYTOCHROME D UBIQUINOL OXIDASE"/>
    <property type="match status" value="1"/>
</dbReference>
<evidence type="ECO:0000256" key="10">
    <source>
        <dbReference type="ARBA" id="ARBA00023004"/>
    </source>
</evidence>
<keyword evidence="7 12" id="KW-0479">Metal-binding</keyword>
<dbReference type="Proteomes" id="UP001229244">
    <property type="component" value="Unassembled WGS sequence"/>
</dbReference>
<dbReference type="GO" id="GO:0046872">
    <property type="term" value="F:metal ion binding"/>
    <property type="evidence" value="ECO:0007669"/>
    <property type="project" value="UniProtKB-UniRule"/>
</dbReference>
<feature type="region of interest" description="Disordered" evidence="13">
    <location>
        <begin position="437"/>
        <end position="466"/>
    </location>
</feature>
<feature type="transmembrane region" description="Helical" evidence="12">
    <location>
        <begin position="12"/>
        <end position="34"/>
    </location>
</feature>
<evidence type="ECO:0000256" key="3">
    <source>
        <dbReference type="ARBA" id="ARBA00022448"/>
    </source>
</evidence>
<evidence type="ECO:0000256" key="13">
    <source>
        <dbReference type="SAM" id="MobiDB-lite"/>
    </source>
</evidence>
<dbReference type="EC" id="1.10.3.-" evidence="14"/>
<keyword evidence="9 12" id="KW-1133">Transmembrane helix</keyword>
<feature type="transmembrane region" description="Helical" evidence="12">
    <location>
        <begin position="96"/>
        <end position="118"/>
    </location>
</feature>
<dbReference type="PANTHER" id="PTHR30365:SF14">
    <property type="entry name" value="CYTOCHROME BD MENAQUINOL OXIDASE SUBUNIT I-RELATED"/>
    <property type="match status" value="1"/>
</dbReference>
<evidence type="ECO:0000256" key="1">
    <source>
        <dbReference type="ARBA" id="ARBA00004651"/>
    </source>
</evidence>
<dbReference type="GO" id="GO:0019646">
    <property type="term" value="P:aerobic electron transport chain"/>
    <property type="evidence" value="ECO:0007669"/>
    <property type="project" value="InterPro"/>
</dbReference>
<dbReference type="AlphaFoldDB" id="A0AAE3VPY2"/>
<dbReference type="GO" id="GO:0020037">
    <property type="term" value="F:heme binding"/>
    <property type="evidence" value="ECO:0007669"/>
    <property type="project" value="TreeGrafter"/>
</dbReference>
<evidence type="ECO:0000313" key="15">
    <source>
        <dbReference type="Proteomes" id="UP001229244"/>
    </source>
</evidence>
<keyword evidence="4 12" id="KW-1003">Cell membrane</keyword>
<dbReference type="RefSeq" id="WP_306885464.1">
    <property type="nucleotide sequence ID" value="NZ_JAUSUL010000002.1"/>
</dbReference>
<sequence>MDFDPVLLSRIQFAFTVTFHIIFPSFTIGLAAWIATLEGMWLWSKNERYHKLARFWTKIFAVSFGMGVVSGVVLSYQFGTNWSEYSRVVGNVVAPLIGYEVLTAFFLEATFLGIMLFGWNRVPPWLHFTASVLVALGTAMSAFWILSANSWMQYPVGYSMQNGVAVPEDWLEIIFSPTFPTRFAHMLTAAYITTAFVVLAAGARYWLQGRHIDHAETMIKMALGLLIVLVPLQMEFGDQSGMKVAEYQPTKVAAMEAHWDGNESPVPFVLFAWPNEETESNDFAITIPHVASMLITRTWDGKFPGLKDVPAEDRPPVAPVFFSFRIMVGLGLIMLATVVVGAVLWWRRRLFSTGLYLKTVSYMWPIGFLAIVAGWYTTEIGRQPWVVHGVLRTADAVSPVPGGSVATTLALFVIVYGIVFSFGIYYINRLLRRGPEPTGEGSSESSARRPISFAHDAGRDAIQPGE</sequence>
<keyword evidence="11 12" id="KW-0472">Membrane</keyword>
<dbReference type="GO" id="GO:0009055">
    <property type="term" value="F:electron transfer activity"/>
    <property type="evidence" value="ECO:0007669"/>
    <property type="project" value="UniProtKB-UniRule"/>
</dbReference>
<keyword evidence="8 12" id="KW-0249">Electron transport</keyword>
<evidence type="ECO:0000313" key="14">
    <source>
        <dbReference type="EMBL" id="MDQ0315640.1"/>
    </source>
</evidence>
<feature type="transmembrane region" description="Helical" evidence="12">
    <location>
        <begin position="218"/>
        <end position="234"/>
    </location>
</feature>
<comment type="similarity">
    <text evidence="2 12">Belongs to the cytochrome ubiquinol oxidase subunit 1 family.</text>
</comment>
<keyword evidence="15" id="KW-1185">Reference proteome</keyword>
<keyword evidence="10 12" id="KW-0408">Iron</keyword>
<reference evidence="14" key="1">
    <citation type="submission" date="2023-07" db="EMBL/GenBank/DDBJ databases">
        <title>Genomic Encyclopedia of Type Strains, Phase IV (KMG-IV): sequencing the most valuable type-strain genomes for metagenomic binning, comparative biology and taxonomic classification.</title>
        <authorList>
            <person name="Goeker M."/>
        </authorList>
    </citation>
    <scope>NUCLEOTIDE SEQUENCE</scope>
    <source>
        <strain evidence="14">DSM 21202</strain>
    </source>
</reference>
<feature type="transmembrane region" description="Helical" evidence="12">
    <location>
        <begin position="55"/>
        <end position="76"/>
    </location>
</feature>
<gene>
    <name evidence="14" type="ORF">J2S73_002097</name>
</gene>
<feature type="transmembrane region" description="Helical" evidence="12">
    <location>
        <begin position="405"/>
        <end position="427"/>
    </location>
</feature>
<proteinExistence type="inferred from homology"/>
<feature type="transmembrane region" description="Helical" evidence="12">
    <location>
        <begin position="125"/>
        <end position="146"/>
    </location>
</feature>
<protein>
    <submittedName>
        <fullName evidence="14">Cytochrome d ubiquinol oxidase subunit I</fullName>
        <ecNumber evidence="14">1.10.3.-</ecNumber>
    </submittedName>
</protein>
<evidence type="ECO:0000256" key="7">
    <source>
        <dbReference type="ARBA" id="ARBA00022723"/>
    </source>
</evidence>
<dbReference type="GO" id="GO:0005886">
    <property type="term" value="C:plasma membrane"/>
    <property type="evidence" value="ECO:0007669"/>
    <property type="project" value="UniProtKB-SubCell"/>
</dbReference>
<evidence type="ECO:0000256" key="8">
    <source>
        <dbReference type="ARBA" id="ARBA00022982"/>
    </source>
</evidence>